<dbReference type="PROSITE" id="PS51066">
    <property type="entry name" value="ZF_FPG_2"/>
    <property type="match status" value="1"/>
</dbReference>
<keyword evidence="15" id="KW-0540">Nuclease</keyword>
<dbReference type="SMART" id="SM01232">
    <property type="entry name" value="H2TH"/>
    <property type="match status" value="1"/>
</dbReference>
<dbReference type="PANTHER" id="PTHR42697">
    <property type="entry name" value="ENDONUCLEASE 8"/>
    <property type="match status" value="1"/>
</dbReference>
<dbReference type="AlphaFoldDB" id="A0A1G9JAY7"/>
<dbReference type="Gene3D" id="3.20.190.10">
    <property type="entry name" value="MutM-like, N-terminal"/>
    <property type="match status" value="1"/>
</dbReference>
<keyword evidence="4" id="KW-0227">DNA damage</keyword>
<evidence type="ECO:0000256" key="6">
    <source>
        <dbReference type="ARBA" id="ARBA00022801"/>
    </source>
</evidence>
<evidence type="ECO:0000256" key="7">
    <source>
        <dbReference type="ARBA" id="ARBA00022833"/>
    </source>
</evidence>
<dbReference type="InterPro" id="IPR000214">
    <property type="entry name" value="Znf_DNA_glyclase/AP_lyase"/>
</dbReference>
<reference evidence="15 16" key="1">
    <citation type="submission" date="2016-10" db="EMBL/GenBank/DDBJ databases">
        <authorList>
            <person name="de Groot N.N."/>
        </authorList>
    </citation>
    <scope>NUCLEOTIDE SEQUENCE [LARGE SCALE GENOMIC DNA]</scope>
    <source>
        <strain evidence="15 16">CGMCC 1.9159</strain>
    </source>
</reference>
<dbReference type="InterPro" id="IPR015886">
    <property type="entry name" value="H2TH_FPG"/>
</dbReference>
<keyword evidence="9" id="KW-0234">DNA repair</keyword>
<dbReference type="SMART" id="SM00898">
    <property type="entry name" value="Fapy_DNA_glyco"/>
    <property type="match status" value="1"/>
</dbReference>
<dbReference type="GO" id="GO:0140078">
    <property type="term" value="F:class I DNA-(apurinic or apyrimidinic site) endonuclease activity"/>
    <property type="evidence" value="ECO:0007669"/>
    <property type="project" value="UniProtKB-EC"/>
</dbReference>
<evidence type="ECO:0000259" key="14">
    <source>
        <dbReference type="PROSITE" id="PS51066"/>
    </source>
</evidence>
<keyword evidence="16" id="KW-1185">Reference proteome</keyword>
<evidence type="ECO:0000256" key="13">
    <source>
        <dbReference type="PROSITE-ProRule" id="PRU00391"/>
    </source>
</evidence>
<evidence type="ECO:0000256" key="4">
    <source>
        <dbReference type="ARBA" id="ARBA00022763"/>
    </source>
</evidence>
<dbReference type="OrthoDB" id="9800855at2"/>
<dbReference type="STRING" id="686624.SAMN04488242_1137"/>
<dbReference type="GO" id="GO:0003684">
    <property type="term" value="F:damaged DNA binding"/>
    <property type="evidence" value="ECO:0007669"/>
    <property type="project" value="InterPro"/>
</dbReference>
<protein>
    <recommendedName>
        <fullName evidence="2">DNA-(apurinic or apyrimidinic site) lyase</fullName>
        <ecNumber evidence="2">4.2.99.18</ecNumber>
    </recommendedName>
</protein>
<evidence type="ECO:0000256" key="12">
    <source>
        <dbReference type="ARBA" id="ARBA00023295"/>
    </source>
</evidence>
<comment type="similarity">
    <text evidence="1">Belongs to the FPG family.</text>
</comment>
<name>A0A1G9JAY7_9ACTN</name>
<evidence type="ECO:0000256" key="10">
    <source>
        <dbReference type="ARBA" id="ARBA00023239"/>
    </source>
</evidence>
<organism evidence="15 16">
    <name type="scientific">Tessaracoccus oleiagri</name>
    <dbReference type="NCBI Taxonomy" id="686624"/>
    <lineage>
        <taxon>Bacteria</taxon>
        <taxon>Bacillati</taxon>
        <taxon>Actinomycetota</taxon>
        <taxon>Actinomycetes</taxon>
        <taxon>Propionibacteriales</taxon>
        <taxon>Propionibacteriaceae</taxon>
        <taxon>Tessaracoccus</taxon>
    </lineage>
</organism>
<keyword evidence="6" id="KW-0378">Hydrolase</keyword>
<dbReference type="EMBL" id="FNGP01000002">
    <property type="protein sequence ID" value="SDL34541.1"/>
    <property type="molecule type" value="Genomic_DNA"/>
</dbReference>
<keyword evidence="3" id="KW-0479">Metal-binding</keyword>
<dbReference type="SUPFAM" id="SSF46946">
    <property type="entry name" value="S13-like H2TH domain"/>
    <property type="match status" value="1"/>
</dbReference>
<dbReference type="SUPFAM" id="SSF81624">
    <property type="entry name" value="N-terminal domain of MutM-like DNA repair proteins"/>
    <property type="match status" value="1"/>
</dbReference>
<dbReference type="GO" id="GO:0000703">
    <property type="term" value="F:oxidized pyrimidine nucleobase lesion DNA N-glycosylase activity"/>
    <property type="evidence" value="ECO:0007669"/>
    <property type="project" value="TreeGrafter"/>
</dbReference>
<gene>
    <name evidence="15" type="ORF">SAMN04488242_1137</name>
</gene>
<dbReference type="SUPFAM" id="SSF57716">
    <property type="entry name" value="Glucocorticoid receptor-like (DNA-binding domain)"/>
    <property type="match status" value="1"/>
</dbReference>
<dbReference type="EC" id="4.2.99.18" evidence="2"/>
<keyword evidence="5 13" id="KW-0863">Zinc-finger</keyword>
<evidence type="ECO:0000313" key="15">
    <source>
        <dbReference type="EMBL" id="SDL34541.1"/>
    </source>
</evidence>
<dbReference type="GO" id="GO:0006284">
    <property type="term" value="P:base-excision repair"/>
    <property type="evidence" value="ECO:0007669"/>
    <property type="project" value="InterPro"/>
</dbReference>
<dbReference type="InterPro" id="IPR012319">
    <property type="entry name" value="FPG_cat"/>
</dbReference>
<feature type="domain" description="FPG-type" evidence="14">
    <location>
        <begin position="238"/>
        <end position="284"/>
    </location>
</feature>
<evidence type="ECO:0000313" key="16">
    <source>
        <dbReference type="Proteomes" id="UP000199475"/>
    </source>
</evidence>
<evidence type="ECO:0000256" key="11">
    <source>
        <dbReference type="ARBA" id="ARBA00023268"/>
    </source>
</evidence>
<sequence>MPEGDTVYQLWQRQQPLEGRAITAWDARVPSLATTDATGAVIERVWPWGKHLFWRIVSERGVDVLHTHLRMDGTWRVHAAGSRWSAPAHTARLVVRVAGSPDPSREVELVGHDLGMVELWPAEQYEKRTAHLGPDPLGPDWDAPGRWDRPGREESVDRFAAQSGTTVGEALLDQRVIAGLGNVFRAELCFLLGVHPASDVRSREPEFVVDLAAEALQFNRERVARLFTGVDRAGERTFVYGREGQPCRRCGTPVRSGRLGGATSVADPRAGQDRIVYWCPRCQPLQG</sequence>
<dbReference type="Pfam" id="PF01149">
    <property type="entry name" value="Fapy_DNA_glyco"/>
    <property type="match status" value="1"/>
</dbReference>
<dbReference type="GO" id="GO:0008270">
    <property type="term" value="F:zinc ion binding"/>
    <property type="evidence" value="ECO:0007669"/>
    <property type="project" value="UniProtKB-KW"/>
</dbReference>
<keyword evidence="15" id="KW-0255">Endonuclease</keyword>
<evidence type="ECO:0000256" key="2">
    <source>
        <dbReference type="ARBA" id="ARBA00012720"/>
    </source>
</evidence>
<dbReference type="PANTHER" id="PTHR42697:SF1">
    <property type="entry name" value="ENDONUCLEASE 8"/>
    <property type="match status" value="1"/>
</dbReference>
<accession>A0A1G9JAY7</accession>
<keyword evidence="11" id="KW-0511">Multifunctional enzyme</keyword>
<keyword evidence="7" id="KW-0862">Zinc</keyword>
<evidence type="ECO:0000256" key="3">
    <source>
        <dbReference type="ARBA" id="ARBA00022723"/>
    </source>
</evidence>
<keyword evidence="12" id="KW-0326">Glycosidase</keyword>
<evidence type="ECO:0000256" key="1">
    <source>
        <dbReference type="ARBA" id="ARBA00009409"/>
    </source>
</evidence>
<dbReference type="Proteomes" id="UP000199475">
    <property type="component" value="Unassembled WGS sequence"/>
</dbReference>
<keyword evidence="8" id="KW-0238">DNA-binding</keyword>
<dbReference type="InterPro" id="IPR044090">
    <property type="entry name" value="Nei2_N"/>
</dbReference>
<dbReference type="InterPro" id="IPR035937">
    <property type="entry name" value="FPG_N"/>
</dbReference>
<keyword evidence="10" id="KW-0456">Lyase</keyword>
<evidence type="ECO:0000256" key="5">
    <source>
        <dbReference type="ARBA" id="ARBA00022771"/>
    </source>
</evidence>
<dbReference type="CDD" id="cd08971">
    <property type="entry name" value="AcNei2_N"/>
    <property type="match status" value="1"/>
</dbReference>
<proteinExistence type="inferred from homology"/>
<evidence type="ECO:0000256" key="8">
    <source>
        <dbReference type="ARBA" id="ARBA00023125"/>
    </source>
</evidence>
<evidence type="ECO:0000256" key="9">
    <source>
        <dbReference type="ARBA" id="ARBA00023204"/>
    </source>
</evidence>
<dbReference type="Pfam" id="PF06831">
    <property type="entry name" value="H2TH"/>
    <property type="match status" value="1"/>
</dbReference>
<dbReference type="Gene3D" id="1.10.8.50">
    <property type="match status" value="1"/>
</dbReference>
<dbReference type="InterPro" id="IPR010979">
    <property type="entry name" value="Ribosomal_uS13-like_H2TH"/>
</dbReference>
<dbReference type="RefSeq" id="WP_093249818.1">
    <property type="nucleotide sequence ID" value="NZ_FNGP01000002.1"/>
</dbReference>